<organism evidence="1 2">
    <name type="scientific">Advenella faeciporci</name>
    <dbReference type="NCBI Taxonomy" id="797535"/>
    <lineage>
        <taxon>Bacteria</taxon>
        <taxon>Pseudomonadati</taxon>
        <taxon>Pseudomonadota</taxon>
        <taxon>Betaproteobacteria</taxon>
        <taxon>Burkholderiales</taxon>
        <taxon>Alcaligenaceae</taxon>
    </lineage>
</organism>
<dbReference type="Proteomes" id="UP000608345">
    <property type="component" value="Unassembled WGS sequence"/>
</dbReference>
<sequence length="87" mass="9712">MDTMIQLLHHTVSSRISFLSLVCMGFLITQVSLSEIGKIPELTYHKPVLQCLNQAFINTAILQIIAGFQKAEAEQKHCLSTELLANK</sequence>
<name>A0A918JIR4_9BURK</name>
<comment type="caution">
    <text evidence="1">The sequence shown here is derived from an EMBL/GenBank/DDBJ whole genome shotgun (WGS) entry which is preliminary data.</text>
</comment>
<reference evidence="1" key="2">
    <citation type="submission" date="2020-09" db="EMBL/GenBank/DDBJ databases">
        <authorList>
            <person name="Sun Q."/>
            <person name="Kim S."/>
        </authorList>
    </citation>
    <scope>NUCLEOTIDE SEQUENCE</scope>
    <source>
        <strain evidence="1">KCTC 23732</strain>
    </source>
</reference>
<reference evidence="1" key="1">
    <citation type="journal article" date="2014" name="Int. J. Syst. Evol. Microbiol.">
        <title>Complete genome sequence of Corynebacterium casei LMG S-19264T (=DSM 44701T), isolated from a smear-ripened cheese.</title>
        <authorList>
            <consortium name="US DOE Joint Genome Institute (JGI-PGF)"/>
            <person name="Walter F."/>
            <person name="Albersmeier A."/>
            <person name="Kalinowski J."/>
            <person name="Ruckert C."/>
        </authorList>
    </citation>
    <scope>NUCLEOTIDE SEQUENCE</scope>
    <source>
        <strain evidence="1">KCTC 23732</strain>
    </source>
</reference>
<evidence type="ECO:0000313" key="1">
    <source>
        <dbReference type="EMBL" id="GGW83243.1"/>
    </source>
</evidence>
<protein>
    <submittedName>
        <fullName evidence="1">Uncharacterized protein</fullName>
    </submittedName>
</protein>
<proteinExistence type="predicted"/>
<gene>
    <name evidence="1" type="ORF">GCM10011450_11440</name>
</gene>
<keyword evidence="2" id="KW-1185">Reference proteome</keyword>
<accession>A0A918JIR4</accession>
<dbReference type="AlphaFoldDB" id="A0A918JIR4"/>
<dbReference type="EMBL" id="BMYS01000006">
    <property type="protein sequence ID" value="GGW83243.1"/>
    <property type="molecule type" value="Genomic_DNA"/>
</dbReference>
<evidence type="ECO:0000313" key="2">
    <source>
        <dbReference type="Proteomes" id="UP000608345"/>
    </source>
</evidence>